<dbReference type="InterPro" id="IPR007701">
    <property type="entry name" value="Interferon-rel_develop_reg_N"/>
</dbReference>
<dbReference type="SUPFAM" id="SSF48371">
    <property type="entry name" value="ARM repeat"/>
    <property type="match status" value="1"/>
</dbReference>
<evidence type="ECO:0000313" key="3">
    <source>
        <dbReference type="EMBL" id="CAL0300378.1"/>
    </source>
</evidence>
<dbReference type="Pfam" id="PF05004">
    <property type="entry name" value="IFRD"/>
    <property type="match status" value="1"/>
</dbReference>
<dbReference type="PANTHER" id="PTHR12354:SF13">
    <property type="entry name" value="DEVELOPMENTAL REGULATOR FAMILY PROTEIN _ IFRD FAMILY PROTEIN, PUTATIVE-RELATED"/>
    <property type="match status" value="1"/>
</dbReference>
<name>A0AAV1VTT1_LUPLU</name>
<reference evidence="3 4" key="1">
    <citation type="submission" date="2024-03" db="EMBL/GenBank/DDBJ databases">
        <authorList>
            <person name="Martinez-Hernandez J."/>
        </authorList>
    </citation>
    <scope>NUCLEOTIDE SEQUENCE [LARGE SCALE GENOMIC DNA]</scope>
</reference>
<dbReference type="AlphaFoldDB" id="A0AAV1VTT1"/>
<dbReference type="Proteomes" id="UP001497480">
    <property type="component" value="Unassembled WGS sequence"/>
</dbReference>
<dbReference type="InterPro" id="IPR039777">
    <property type="entry name" value="IFRD"/>
</dbReference>
<comment type="similarity">
    <text evidence="1">Belongs to the IFRD family.</text>
</comment>
<feature type="domain" description="Interferon-related developmental regulator N-terminal" evidence="2">
    <location>
        <begin position="11"/>
        <end position="244"/>
    </location>
</feature>
<protein>
    <recommendedName>
        <fullName evidence="2">Interferon-related developmental regulator N-terminal domain-containing protein</fullName>
    </recommendedName>
</protein>
<keyword evidence="4" id="KW-1185">Reference proteome</keyword>
<organism evidence="3 4">
    <name type="scientific">Lupinus luteus</name>
    <name type="common">European yellow lupine</name>
    <dbReference type="NCBI Taxonomy" id="3873"/>
    <lineage>
        <taxon>Eukaryota</taxon>
        <taxon>Viridiplantae</taxon>
        <taxon>Streptophyta</taxon>
        <taxon>Embryophyta</taxon>
        <taxon>Tracheophyta</taxon>
        <taxon>Spermatophyta</taxon>
        <taxon>Magnoliopsida</taxon>
        <taxon>eudicotyledons</taxon>
        <taxon>Gunneridae</taxon>
        <taxon>Pentapetalae</taxon>
        <taxon>rosids</taxon>
        <taxon>fabids</taxon>
        <taxon>Fabales</taxon>
        <taxon>Fabaceae</taxon>
        <taxon>Papilionoideae</taxon>
        <taxon>50 kb inversion clade</taxon>
        <taxon>genistoids sensu lato</taxon>
        <taxon>core genistoids</taxon>
        <taxon>Genisteae</taxon>
        <taxon>Lupinus</taxon>
    </lineage>
</organism>
<comment type="caution">
    <text evidence="3">The sequence shown here is derived from an EMBL/GenBank/DDBJ whole genome shotgun (WGS) entry which is preliminary data.</text>
</comment>
<gene>
    <name evidence="3" type="ORF">LLUT_LOCUS1438</name>
</gene>
<dbReference type="InterPro" id="IPR016024">
    <property type="entry name" value="ARM-type_fold"/>
</dbReference>
<dbReference type="PANTHER" id="PTHR12354">
    <property type="entry name" value="INTERFERON-RELATED DEVELOPMENTAL REGULATOR"/>
    <property type="match status" value="1"/>
</dbReference>
<proteinExistence type="inferred from homology"/>
<dbReference type="EMBL" id="CAXHTB010000001">
    <property type="protein sequence ID" value="CAL0300378.1"/>
    <property type="molecule type" value="Genomic_DNA"/>
</dbReference>
<evidence type="ECO:0000256" key="1">
    <source>
        <dbReference type="ARBA" id="ARBA00008828"/>
    </source>
</evidence>
<sequence>MGRGSKYGVKSKSAIIIDNENSDIIPHHRQPKTFSDYLRELEQKKASGRVDALESIIKILNEGKECDSLEKDFATSLYQILGLIKRGSAKEKELASQVLGLMAITLSTTDSAQEMYNETILVFTEVLATKVVDPWVFINLLYSLAMVTFFCVSNAVETQEAMQLIWKFISPESNLDVPVKNLVPAIMPYAISAWLFLFTKVGGWELSYQWKGAISIFLNMVESDDDSLCDPAAEALVMIYSSDQINKFLKVKPALSYSEIKNHTKDFILKRLENVSNAKSEISLTHVLKYFKDGISPQTSKNINGNILNLSSWSSMIQFKFMKKFIGEEEFSKHMMENELFHHLFDFTPNYKKHDTSCLYESTMEEIGHAIYVPEEVDTELLCRKEKKHVRQLRQSIIHKSKTKVLNKKRTFAQERKGLIYQVESEF</sequence>
<evidence type="ECO:0000259" key="2">
    <source>
        <dbReference type="Pfam" id="PF05004"/>
    </source>
</evidence>
<evidence type="ECO:0000313" key="4">
    <source>
        <dbReference type="Proteomes" id="UP001497480"/>
    </source>
</evidence>
<accession>A0AAV1VTT1</accession>